<evidence type="ECO:0000259" key="3">
    <source>
        <dbReference type="PROSITE" id="PS51464"/>
    </source>
</evidence>
<name>A0A0D5ZK54_9BACT</name>
<dbReference type="Proteomes" id="UP000032722">
    <property type="component" value="Chromosome"/>
</dbReference>
<reference evidence="4 5" key="1">
    <citation type="journal article" date="2015" name="Genome Announc.">
        <title>Complete Genome Sequence of Mycoplasma meleagridis, a Possible Emerging Pathogen in Chickens.</title>
        <authorList>
            <person name="Abolnik C."/>
        </authorList>
    </citation>
    <scope>NUCLEOTIDE SEQUENCE [LARGE SCALE GENOMIC DNA]</scope>
    <source>
        <strain evidence="4 5">B2096 8B</strain>
    </source>
</reference>
<dbReference type="PATRIC" id="fig|29556.3.peg.502"/>
<evidence type="ECO:0000313" key="4">
    <source>
        <dbReference type="EMBL" id="AKA50107.1"/>
    </source>
</evidence>
<dbReference type="Pfam" id="PF22645">
    <property type="entry name" value="GKRP_SIS_N"/>
    <property type="match status" value="1"/>
</dbReference>
<sequence length="291" mass="32160">MIKNKIAALATEQRNVRSKNFSSFSTEQMVETIALEDSLIANEIQKQKKAIAKLINTLYKQVKAGGRLIYIGAGTSGKIGSLDATEIHSTFGAKDKVFALIAGGTEALYKPLEGFEDSPEQIIEHLKELNVTNKDVIVGLSASGRTPYVISGLKYAKELGCKNALICNSNTKISDFKVDHIIFINTGPEVITGSTRMKAATSQKMVCNILTTSLMTKLGYVRENYMVNVVPNNLKLEQRCINMIADIAKISYEEAQKSFNVTRNVVISLYMILDKLSLDKAKAKYDKNYQN</sequence>
<dbReference type="InterPro" id="IPR005486">
    <property type="entry name" value="Glucokinase_regulatory_CS"/>
</dbReference>
<dbReference type="InterPro" id="IPR046348">
    <property type="entry name" value="SIS_dom_sf"/>
</dbReference>
<dbReference type="InterPro" id="IPR005488">
    <property type="entry name" value="Etherase_MurQ"/>
</dbReference>
<dbReference type="InterPro" id="IPR001347">
    <property type="entry name" value="SIS_dom"/>
</dbReference>
<keyword evidence="1" id="KW-0456">Lyase</keyword>
<proteinExistence type="predicted"/>
<protein>
    <recommendedName>
        <fullName evidence="3">SIS domain-containing protein</fullName>
    </recommendedName>
</protein>
<dbReference type="HOGENOM" id="CLU_049049_1_1_14"/>
<gene>
    <name evidence="4" type="ORF">VO56_02545</name>
</gene>
<dbReference type="InterPro" id="IPR040190">
    <property type="entry name" value="MURQ/GCKR"/>
</dbReference>
<evidence type="ECO:0000313" key="5">
    <source>
        <dbReference type="Proteomes" id="UP000032722"/>
    </source>
</evidence>
<dbReference type="PANTHER" id="PTHR10088">
    <property type="entry name" value="GLUCOKINASE REGULATORY PROTEIN"/>
    <property type="match status" value="1"/>
</dbReference>
<keyword evidence="2" id="KW-0119">Carbohydrate metabolism</keyword>
<feature type="domain" description="SIS" evidence="3">
    <location>
        <begin position="58"/>
        <end position="220"/>
    </location>
</feature>
<dbReference type="EMBL" id="CP011021">
    <property type="protein sequence ID" value="AKA50107.1"/>
    <property type="molecule type" value="Genomic_DNA"/>
</dbReference>
<dbReference type="NCBIfam" id="NF003915">
    <property type="entry name" value="PRK05441.1"/>
    <property type="match status" value="1"/>
</dbReference>
<dbReference type="NCBIfam" id="NF009222">
    <property type="entry name" value="PRK12570.1"/>
    <property type="match status" value="1"/>
</dbReference>
<dbReference type="Gene3D" id="1.10.8.1080">
    <property type="match status" value="1"/>
</dbReference>
<dbReference type="GO" id="GO:0046348">
    <property type="term" value="P:amino sugar catabolic process"/>
    <property type="evidence" value="ECO:0007669"/>
    <property type="project" value="InterPro"/>
</dbReference>
<evidence type="ECO:0000256" key="1">
    <source>
        <dbReference type="ARBA" id="ARBA00023239"/>
    </source>
</evidence>
<organism evidence="5">
    <name type="scientific">Mycoplasmopsis gallinacea</name>
    <dbReference type="NCBI Taxonomy" id="29556"/>
    <lineage>
        <taxon>Bacteria</taxon>
        <taxon>Bacillati</taxon>
        <taxon>Mycoplasmatota</taxon>
        <taxon>Mycoplasmoidales</taxon>
        <taxon>Metamycoplasmataceae</taxon>
        <taxon>Mycoplasmopsis</taxon>
    </lineage>
</organism>
<dbReference type="GO" id="GO:0016803">
    <property type="term" value="F:ether hydrolase activity"/>
    <property type="evidence" value="ECO:0007669"/>
    <property type="project" value="TreeGrafter"/>
</dbReference>
<dbReference type="AlphaFoldDB" id="A0A0D5ZK54"/>
<dbReference type="PANTHER" id="PTHR10088:SF4">
    <property type="entry name" value="GLUCOKINASE REGULATORY PROTEIN"/>
    <property type="match status" value="1"/>
</dbReference>
<dbReference type="PROSITE" id="PS01272">
    <property type="entry name" value="GCKR"/>
    <property type="match status" value="1"/>
</dbReference>
<accession>A0A0D5ZK54</accession>
<dbReference type="Gene3D" id="3.40.50.10490">
    <property type="entry name" value="Glucose-6-phosphate isomerase like protein, domain 1"/>
    <property type="match status" value="1"/>
</dbReference>
<dbReference type="GO" id="GO:0097367">
    <property type="term" value="F:carbohydrate derivative binding"/>
    <property type="evidence" value="ECO:0007669"/>
    <property type="project" value="InterPro"/>
</dbReference>
<evidence type="ECO:0000256" key="2">
    <source>
        <dbReference type="ARBA" id="ARBA00023277"/>
    </source>
</evidence>
<dbReference type="PROSITE" id="PS51464">
    <property type="entry name" value="SIS"/>
    <property type="match status" value="1"/>
</dbReference>
<dbReference type="CDD" id="cd05007">
    <property type="entry name" value="SIS_Etherase"/>
    <property type="match status" value="1"/>
</dbReference>
<dbReference type="GO" id="GO:0009254">
    <property type="term" value="P:peptidoglycan turnover"/>
    <property type="evidence" value="ECO:0007669"/>
    <property type="project" value="TreeGrafter"/>
</dbReference>
<dbReference type="KEGG" id="mgb:VO56_02545"/>
<dbReference type="GO" id="GO:0016835">
    <property type="term" value="F:carbon-oxygen lyase activity"/>
    <property type="evidence" value="ECO:0007669"/>
    <property type="project" value="InterPro"/>
</dbReference>
<dbReference type="SUPFAM" id="SSF53697">
    <property type="entry name" value="SIS domain"/>
    <property type="match status" value="1"/>
</dbReference>